<comment type="caution">
    <text evidence="2">The sequence shown here is derived from an EMBL/GenBank/DDBJ whole genome shotgun (WGS) entry which is preliminary data.</text>
</comment>
<gene>
    <name evidence="2" type="ORF">KJB30_14775</name>
</gene>
<dbReference type="Gene3D" id="3.30.450.20">
    <property type="entry name" value="PAS domain"/>
    <property type="match status" value="1"/>
</dbReference>
<protein>
    <submittedName>
        <fullName evidence="2">Uncharacterized protein</fullName>
    </submittedName>
</protein>
<reference evidence="2 3" key="1">
    <citation type="submission" date="2021-05" db="EMBL/GenBank/DDBJ databases">
        <title>The draft genome of Geobacter chapellei DSM 13688.</title>
        <authorList>
            <person name="Xu Z."/>
            <person name="Masuda Y."/>
            <person name="Itoh H."/>
            <person name="Senoo K."/>
        </authorList>
    </citation>
    <scope>NUCLEOTIDE SEQUENCE [LARGE SCALE GENOMIC DNA]</scope>
    <source>
        <strain evidence="2 3">DSM 13688</strain>
    </source>
</reference>
<evidence type="ECO:0000256" key="1">
    <source>
        <dbReference type="SAM" id="Phobius"/>
    </source>
</evidence>
<accession>A0ABS5UBK0</accession>
<keyword evidence="1" id="KW-0472">Membrane</keyword>
<keyword evidence="3" id="KW-1185">Reference proteome</keyword>
<feature type="transmembrane region" description="Helical" evidence="1">
    <location>
        <begin position="20"/>
        <end position="43"/>
    </location>
</feature>
<keyword evidence="1" id="KW-0812">Transmembrane</keyword>
<dbReference type="Proteomes" id="UP000784128">
    <property type="component" value="Unassembled WGS sequence"/>
</dbReference>
<evidence type="ECO:0000313" key="2">
    <source>
        <dbReference type="EMBL" id="MBT1073055.1"/>
    </source>
</evidence>
<proteinExistence type="predicted"/>
<name>A0ABS5UBK0_9BACT</name>
<dbReference type="SUPFAM" id="SSF55785">
    <property type="entry name" value="PYP-like sensor domain (PAS domain)"/>
    <property type="match status" value="1"/>
</dbReference>
<dbReference type="InterPro" id="IPR035965">
    <property type="entry name" value="PAS-like_dom_sf"/>
</dbReference>
<dbReference type="EMBL" id="JAHDYS010000016">
    <property type="protein sequence ID" value="MBT1073055.1"/>
    <property type="molecule type" value="Genomic_DNA"/>
</dbReference>
<keyword evidence="1" id="KW-1133">Transmembrane helix</keyword>
<organism evidence="2 3">
    <name type="scientific">Pelotalea chapellei</name>
    <dbReference type="NCBI Taxonomy" id="44671"/>
    <lineage>
        <taxon>Bacteria</taxon>
        <taxon>Pseudomonadati</taxon>
        <taxon>Thermodesulfobacteriota</taxon>
        <taxon>Desulfuromonadia</taxon>
        <taxon>Geobacterales</taxon>
        <taxon>Geobacteraceae</taxon>
        <taxon>Pelotalea</taxon>
    </lineage>
</organism>
<dbReference type="RefSeq" id="WP_214300703.1">
    <property type="nucleotide sequence ID" value="NZ_JAHDYS010000016.1"/>
</dbReference>
<sequence>MSWKNVEKFRPRIFRRRWSITQRLVITYTFSAITMLAITAWFVNWTLHSSLLKAEQDYIDDRIRVYRAIIEHSPDFLYFVTQDIEWQGSFVKFPQYYARILNDKCHTIIETIHMNELIPPERFPDPCIFTKQEQERSRAKDTFVYVGRNGRSYLLETYWTEMVQPQQRVAIQIAVDITSQERLIRTNQQRSPSKRLLRDLPMLTRPSPFSFSQLKSIPLRSLSTASARITNGMKSMPWQESQFPSSMQAEWRFIALTMTLPLESSRMWRS</sequence>
<evidence type="ECO:0000313" key="3">
    <source>
        <dbReference type="Proteomes" id="UP000784128"/>
    </source>
</evidence>